<dbReference type="EMBL" id="SLXB01000024">
    <property type="protein sequence ID" value="TCO88822.1"/>
    <property type="molecule type" value="Genomic_DNA"/>
</dbReference>
<feature type="domain" description="Cyclic nucleotide-binding" evidence="4">
    <location>
        <begin position="23"/>
        <end position="123"/>
    </location>
</feature>
<gene>
    <name evidence="5" type="ORF">EV202_1249</name>
</gene>
<dbReference type="PROSITE" id="PS00888">
    <property type="entry name" value="CNMP_BINDING_1"/>
    <property type="match status" value="1"/>
</dbReference>
<dbReference type="AlphaFoldDB" id="A0A4R2LIU3"/>
<accession>A0A4R2LIU3</accession>
<dbReference type="GO" id="GO:0003677">
    <property type="term" value="F:DNA binding"/>
    <property type="evidence" value="ECO:0007669"/>
    <property type="project" value="UniProtKB-KW"/>
</dbReference>
<dbReference type="InterPro" id="IPR000595">
    <property type="entry name" value="cNMP-bd_dom"/>
</dbReference>
<dbReference type="GO" id="GO:0006355">
    <property type="term" value="P:regulation of DNA-templated transcription"/>
    <property type="evidence" value="ECO:0007669"/>
    <property type="project" value="InterPro"/>
</dbReference>
<keyword evidence="2" id="KW-0238">DNA-binding</keyword>
<dbReference type="SUPFAM" id="SSF46785">
    <property type="entry name" value="Winged helix' DNA-binding domain"/>
    <property type="match status" value="1"/>
</dbReference>
<dbReference type="InterPro" id="IPR018488">
    <property type="entry name" value="cNMP-bd_CS"/>
</dbReference>
<dbReference type="Proteomes" id="UP000295600">
    <property type="component" value="Unassembled WGS sequence"/>
</dbReference>
<comment type="caution">
    <text evidence="5">The sequence shown here is derived from an EMBL/GenBank/DDBJ whole genome shotgun (WGS) entry which is preliminary data.</text>
</comment>
<dbReference type="InterPro" id="IPR012318">
    <property type="entry name" value="HTH_CRP"/>
</dbReference>
<evidence type="ECO:0000256" key="2">
    <source>
        <dbReference type="ARBA" id="ARBA00023125"/>
    </source>
</evidence>
<protein>
    <submittedName>
        <fullName evidence="5">CRP-like cAMP-binding protein</fullName>
    </submittedName>
</protein>
<organism evidence="5 6">
    <name type="scientific">Prevotella heparinolytica</name>
    <dbReference type="NCBI Taxonomy" id="28113"/>
    <lineage>
        <taxon>Bacteria</taxon>
        <taxon>Pseudomonadati</taxon>
        <taxon>Bacteroidota</taxon>
        <taxon>Bacteroidia</taxon>
        <taxon>Bacteroidales</taxon>
        <taxon>Bacteroidaceae</taxon>
        <taxon>Bacteroides</taxon>
    </lineage>
</organism>
<dbReference type="Gene3D" id="2.60.120.10">
    <property type="entry name" value="Jelly Rolls"/>
    <property type="match status" value="1"/>
</dbReference>
<evidence type="ECO:0000313" key="6">
    <source>
        <dbReference type="Proteomes" id="UP000295600"/>
    </source>
</evidence>
<dbReference type="Pfam" id="PF13545">
    <property type="entry name" value="HTH_Crp_2"/>
    <property type="match status" value="1"/>
</dbReference>
<evidence type="ECO:0000256" key="3">
    <source>
        <dbReference type="ARBA" id="ARBA00023163"/>
    </source>
</evidence>
<evidence type="ECO:0000313" key="5">
    <source>
        <dbReference type="EMBL" id="TCO88822.1"/>
    </source>
</evidence>
<keyword evidence="1" id="KW-0805">Transcription regulation</keyword>
<evidence type="ECO:0000256" key="1">
    <source>
        <dbReference type="ARBA" id="ARBA00023015"/>
    </source>
</evidence>
<keyword evidence="3" id="KW-0804">Transcription</keyword>
<evidence type="ECO:0000259" key="4">
    <source>
        <dbReference type="PROSITE" id="PS50042"/>
    </source>
</evidence>
<dbReference type="CDD" id="cd00038">
    <property type="entry name" value="CAP_ED"/>
    <property type="match status" value="1"/>
</dbReference>
<name>A0A4R2LIU3_9BACE</name>
<proteinExistence type="predicted"/>
<dbReference type="InterPro" id="IPR014710">
    <property type="entry name" value="RmlC-like_jellyroll"/>
</dbReference>
<dbReference type="SUPFAM" id="SSF51206">
    <property type="entry name" value="cAMP-binding domain-like"/>
    <property type="match status" value="1"/>
</dbReference>
<dbReference type="InterPro" id="IPR018490">
    <property type="entry name" value="cNMP-bd_dom_sf"/>
</dbReference>
<dbReference type="PROSITE" id="PS50042">
    <property type="entry name" value="CNMP_BINDING_3"/>
    <property type="match status" value="1"/>
</dbReference>
<dbReference type="InterPro" id="IPR036390">
    <property type="entry name" value="WH_DNA-bd_sf"/>
</dbReference>
<reference evidence="5 6" key="1">
    <citation type="submission" date="2019-03" db="EMBL/GenBank/DDBJ databases">
        <title>Genomic Encyclopedia of Type Strains, Phase IV (KMG-IV): sequencing the most valuable type-strain genomes for metagenomic binning, comparative biology and taxonomic classification.</title>
        <authorList>
            <person name="Goeker M."/>
        </authorList>
    </citation>
    <scope>NUCLEOTIDE SEQUENCE [LARGE SCALE GENOMIC DNA]</scope>
    <source>
        <strain evidence="5 6">DSM 23917</strain>
    </source>
</reference>
<sequence length="230" mass="26310">MSSNQKKRTIMNTMFDTILQLPLFQGLAQEDFTNILGKIKLSFTKHKAGEVIVKAGDVCNRLIFILKGEVASTTLSKDMSYSFTEYFQAPCLIEPQSPFGMNTVYVSTFTARTEIHTVSVSKDFVTTELLRYEIFRLNYINVISSRTQNLNNRLWTRNAKSLEKHIKNFILSHIERPSGEKILKIKMEVLAQVMNDTRMGVSKTLNNMQEKGLLELHRGEIVIPDAEKLL</sequence>
<dbReference type="Pfam" id="PF00027">
    <property type="entry name" value="cNMP_binding"/>
    <property type="match status" value="1"/>
</dbReference>